<protein>
    <submittedName>
        <fullName evidence="5">Zinc finger, PMZ-type</fullName>
    </submittedName>
</protein>
<evidence type="ECO:0000313" key="6">
    <source>
        <dbReference type="Proteomes" id="UP000188268"/>
    </source>
</evidence>
<sequence>MDLATMSYTCGEWAMTGIMCPHAAAVIRMKKLNVNDWEVAKDLKAIW</sequence>
<keyword evidence="2" id="KW-0863">Zinc-finger</keyword>
<reference evidence="5 6" key="1">
    <citation type="submission" date="2013-09" db="EMBL/GenBank/DDBJ databases">
        <title>Corchorus capsularis genome sequencing.</title>
        <authorList>
            <person name="Alam M."/>
            <person name="Haque M.S."/>
            <person name="Islam M.S."/>
            <person name="Emdad E.M."/>
            <person name="Islam M.M."/>
            <person name="Ahmed B."/>
            <person name="Halim A."/>
            <person name="Hossen Q.M.M."/>
            <person name="Hossain M.Z."/>
            <person name="Ahmed R."/>
            <person name="Khan M.M."/>
            <person name="Islam R."/>
            <person name="Rashid M.M."/>
            <person name="Khan S.A."/>
            <person name="Rahman M.S."/>
            <person name="Alam M."/>
        </authorList>
    </citation>
    <scope>NUCLEOTIDE SEQUENCE [LARGE SCALE GENOMIC DNA]</scope>
    <source>
        <strain evidence="6">cv. CVL-1</strain>
        <tissue evidence="5">Whole seedling</tissue>
    </source>
</reference>
<evidence type="ECO:0000259" key="4">
    <source>
        <dbReference type="SMART" id="SM00575"/>
    </source>
</evidence>
<dbReference type="SMART" id="SM00575">
    <property type="entry name" value="ZnF_PMZ"/>
    <property type="match status" value="1"/>
</dbReference>
<evidence type="ECO:0000256" key="2">
    <source>
        <dbReference type="ARBA" id="ARBA00022771"/>
    </source>
</evidence>
<organism evidence="5 6">
    <name type="scientific">Corchorus capsularis</name>
    <name type="common">Jute</name>
    <dbReference type="NCBI Taxonomy" id="210143"/>
    <lineage>
        <taxon>Eukaryota</taxon>
        <taxon>Viridiplantae</taxon>
        <taxon>Streptophyta</taxon>
        <taxon>Embryophyta</taxon>
        <taxon>Tracheophyta</taxon>
        <taxon>Spermatophyta</taxon>
        <taxon>Magnoliopsida</taxon>
        <taxon>eudicotyledons</taxon>
        <taxon>Gunneridae</taxon>
        <taxon>Pentapetalae</taxon>
        <taxon>rosids</taxon>
        <taxon>malvids</taxon>
        <taxon>Malvales</taxon>
        <taxon>Malvaceae</taxon>
        <taxon>Grewioideae</taxon>
        <taxon>Apeibeae</taxon>
        <taxon>Corchorus</taxon>
    </lineage>
</organism>
<dbReference type="EMBL" id="AWWV01010621">
    <property type="protein sequence ID" value="OMO78059.1"/>
    <property type="molecule type" value="Genomic_DNA"/>
</dbReference>
<keyword evidence="3" id="KW-0862">Zinc</keyword>
<dbReference type="Gramene" id="OMO78059">
    <property type="protein sequence ID" value="OMO78059"/>
    <property type="gene ID" value="CCACVL1_14676"/>
</dbReference>
<dbReference type="AlphaFoldDB" id="A0A1R3I684"/>
<comment type="caution">
    <text evidence="5">The sequence shown here is derived from an EMBL/GenBank/DDBJ whole genome shotgun (WGS) entry which is preliminary data.</text>
</comment>
<name>A0A1R3I684_COCAP</name>
<dbReference type="GO" id="GO:0008270">
    <property type="term" value="F:zinc ion binding"/>
    <property type="evidence" value="ECO:0007669"/>
    <property type="project" value="UniProtKB-KW"/>
</dbReference>
<evidence type="ECO:0000313" key="5">
    <source>
        <dbReference type="EMBL" id="OMO78059.1"/>
    </source>
</evidence>
<keyword evidence="6" id="KW-1185">Reference proteome</keyword>
<dbReference type="Pfam" id="PF04434">
    <property type="entry name" value="SWIM"/>
    <property type="match status" value="1"/>
</dbReference>
<dbReference type="InterPro" id="IPR007527">
    <property type="entry name" value="Znf_SWIM"/>
</dbReference>
<proteinExistence type="predicted"/>
<accession>A0A1R3I684</accession>
<evidence type="ECO:0000256" key="3">
    <source>
        <dbReference type="ARBA" id="ARBA00022833"/>
    </source>
</evidence>
<dbReference type="Proteomes" id="UP000188268">
    <property type="component" value="Unassembled WGS sequence"/>
</dbReference>
<evidence type="ECO:0000256" key="1">
    <source>
        <dbReference type="ARBA" id="ARBA00022723"/>
    </source>
</evidence>
<dbReference type="InterPro" id="IPR006564">
    <property type="entry name" value="Znf_PMZ"/>
</dbReference>
<gene>
    <name evidence="5" type="ORF">CCACVL1_14676</name>
</gene>
<feature type="domain" description="Zinc finger PMZ-type" evidence="4">
    <location>
        <begin position="6"/>
        <end position="33"/>
    </location>
</feature>
<keyword evidence="1" id="KW-0479">Metal-binding</keyword>